<keyword evidence="3" id="KW-1185">Reference proteome</keyword>
<dbReference type="SUPFAM" id="SSF47473">
    <property type="entry name" value="EF-hand"/>
    <property type="match status" value="1"/>
</dbReference>
<dbReference type="AlphaFoldDB" id="A0A069PZU1"/>
<dbReference type="EMBL" id="JFHC01000011">
    <property type="protein sequence ID" value="KDR42991.1"/>
    <property type="molecule type" value="Genomic_DNA"/>
</dbReference>
<reference evidence="2 3" key="1">
    <citation type="submission" date="2014-03" db="EMBL/GenBank/DDBJ databases">
        <title>Draft Genome Sequences of Four Burkholderia Strains.</title>
        <authorList>
            <person name="Liu X.Y."/>
            <person name="Li C.X."/>
            <person name="Xu J.H."/>
        </authorList>
    </citation>
    <scope>NUCLEOTIDE SEQUENCE [LARGE SCALE GENOMIC DNA]</scope>
    <source>
        <strain evidence="2 3">DSM 50014</strain>
    </source>
</reference>
<accession>A0A069PZU1</accession>
<sequence length="100" mass="10963">MKKMLAILAVCIASAGAQDALAQTATMPMGASPHVEHAMQQLQTRFTKANTTHDGKLTKAQAESGMPMVAKHFDEIDTQQNGYVTLPQIQEFVRQREPSH</sequence>
<evidence type="ECO:0000313" key="3">
    <source>
        <dbReference type="Proteomes" id="UP000027466"/>
    </source>
</evidence>
<gene>
    <name evidence="2" type="ORF">BG61_03885</name>
</gene>
<proteinExistence type="predicted"/>
<keyword evidence="1" id="KW-0732">Signal</keyword>
<dbReference type="Proteomes" id="UP000027466">
    <property type="component" value="Unassembled WGS sequence"/>
</dbReference>
<organism evidence="2 3">
    <name type="scientific">Caballeronia glathei</name>
    <dbReference type="NCBI Taxonomy" id="60547"/>
    <lineage>
        <taxon>Bacteria</taxon>
        <taxon>Pseudomonadati</taxon>
        <taxon>Pseudomonadota</taxon>
        <taxon>Betaproteobacteria</taxon>
        <taxon>Burkholderiales</taxon>
        <taxon>Burkholderiaceae</taxon>
        <taxon>Caballeronia</taxon>
    </lineage>
</organism>
<feature type="signal peptide" evidence="1">
    <location>
        <begin position="1"/>
        <end position="22"/>
    </location>
</feature>
<evidence type="ECO:0008006" key="4">
    <source>
        <dbReference type="Google" id="ProtNLM"/>
    </source>
</evidence>
<name>A0A069PZU1_9BURK</name>
<feature type="chain" id="PRO_5007372562" description="EF-hand domain-containing protein" evidence="1">
    <location>
        <begin position="23"/>
        <end position="100"/>
    </location>
</feature>
<dbReference type="STRING" id="60547.GCA_000751215_02160"/>
<evidence type="ECO:0000256" key="1">
    <source>
        <dbReference type="SAM" id="SignalP"/>
    </source>
</evidence>
<dbReference type="RefSeq" id="WP_035929821.1">
    <property type="nucleotide sequence ID" value="NZ_CADFFX010000004.1"/>
</dbReference>
<evidence type="ECO:0000313" key="2">
    <source>
        <dbReference type="EMBL" id="KDR42991.1"/>
    </source>
</evidence>
<dbReference type="Gene3D" id="1.10.238.10">
    <property type="entry name" value="EF-hand"/>
    <property type="match status" value="1"/>
</dbReference>
<dbReference type="InterPro" id="IPR011992">
    <property type="entry name" value="EF-hand-dom_pair"/>
</dbReference>
<comment type="caution">
    <text evidence="2">The sequence shown here is derived from an EMBL/GenBank/DDBJ whole genome shotgun (WGS) entry which is preliminary data.</text>
</comment>
<protein>
    <recommendedName>
        <fullName evidence="4">EF-hand domain-containing protein</fullName>
    </recommendedName>
</protein>